<evidence type="ECO:0000256" key="6">
    <source>
        <dbReference type="ARBA" id="ARBA00023136"/>
    </source>
</evidence>
<dbReference type="PANTHER" id="PTHR30561:SF1">
    <property type="entry name" value="MULTIDRUG TRANSPORTER EMRE"/>
    <property type="match status" value="1"/>
</dbReference>
<comment type="function">
    <text evidence="7">Guanidinium ion exporter. Couples guanidinium export to the proton motive force, exchanging one guanidinium ion for two protons.</text>
</comment>
<protein>
    <recommendedName>
        <fullName evidence="9">Guanidinium exporter</fullName>
    </recommendedName>
</protein>
<dbReference type="Proteomes" id="UP000028487">
    <property type="component" value="Unassembled WGS sequence"/>
</dbReference>
<keyword evidence="2" id="KW-0813">Transport</keyword>
<accession>A0A077NWD1</accession>
<feature type="transmembrane region" description="Helical" evidence="11">
    <location>
        <begin position="85"/>
        <end position="104"/>
    </location>
</feature>
<dbReference type="GO" id="GO:0015297">
    <property type="term" value="F:antiporter activity"/>
    <property type="evidence" value="ECO:0007669"/>
    <property type="project" value="TreeGrafter"/>
</dbReference>
<dbReference type="GO" id="GO:0015199">
    <property type="term" value="F:amino-acid betaine transmembrane transporter activity"/>
    <property type="evidence" value="ECO:0007669"/>
    <property type="project" value="TreeGrafter"/>
</dbReference>
<evidence type="ECO:0000256" key="11">
    <source>
        <dbReference type="SAM" id="Phobius"/>
    </source>
</evidence>
<dbReference type="SUPFAM" id="SSF103481">
    <property type="entry name" value="Multidrug resistance efflux transporter EmrE"/>
    <property type="match status" value="1"/>
</dbReference>
<dbReference type="PANTHER" id="PTHR30561">
    <property type="entry name" value="SMR FAMILY PROTON-DEPENDENT DRUG EFFLUX TRANSPORTER SUGE"/>
    <property type="match status" value="1"/>
</dbReference>
<gene>
    <name evidence="12" type="primary">emrE</name>
    <name evidence="12" type="ORF">XBFM1_590016</name>
</gene>
<dbReference type="GO" id="GO:0005886">
    <property type="term" value="C:plasma membrane"/>
    <property type="evidence" value="ECO:0007669"/>
    <property type="project" value="UniProtKB-SubCell"/>
</dbReference>
<reference evidence="12" key="1">
    <citation type="submission" date="2013-07" db="EMBL/GenBank/DDBJ databases">
        <title>Sub-species coevolution in mutualistic symbiosis.</title>
        <authorList>
            <person name="Murfin K."/>
            <person name="Klassen J."/>
            <person name="Lee M."/>
            <person name="Forst S."/>
            <person name="Stock P."/>
            <person name="Goodrich-Blair H."/>
        </authorList>
    </citation>
    <scope>NUCLEOTIDE SEQUENCE [LARGE SCALE GENOMIC DNA]</scope>
    <source>
        <strain evidence="12">Feltiae Moldova</strain>
    </source>
</reference>
<dbReference type="HOGENOM" id="CLU_133067_0_2_6"/>
<dbReference type="RefSeq" id="WP_038206146.1">
    <property type="nucleotide sequence ID" value="NZ_CAWLWD010000054.1"/>
</dbReference>
<dbReference type="InterPro" id="IPR045324">
    <property type="entry name" value="Small_multidrug_res"/>
</dbReference>
<evidence type="ECO:0000256" key="3">
    <source>
        <dbReference type="ARBA" id="ARBA00022475"/>
    </source>
</evidence>
<evidence type="ECO:0000256" key="10">
    <source>
        <dbReference type="RuleBase" id="RU003942"/>
    </source>
</evidence>
<keyword evidence="6 11" id="KW-0472">Membrane</keyword>
<evidence type="ECO:0000256" key="2">
    <source>
        <dbReference type="ARBA" id="ARBA00022448"/>
    </source>
</evidence>
<proteinExistence type="inferred from homology"/>
<comment type="similarity">
    <text evidence="8">Belongs to the drug/metabolite transporter (DMT) superfamily. Small multidrug resistance (SMR) (TC 2.A.7.1) family. Gdx/SugE subfamily.</text>
</comment>
<evidence type="ECO:0000256" key="4">
    <source>
        <dbReference type="ARBA" id="ARBA00022692"/>
    </source>
</evidence>
<keyword evidence="5 11" id="KW-1133">Transmembrane helix</keyword>
<evidence type="ECO:0000256" key="5">
    <source>
        <dbReference type="ARBA" id="ARBA00022989"/>
    </source>
</evidence>
<dbReference type="GO" id="GO:0031460">
    <property type="term" value="P:glycine betaine transport"/>
    <property type="evidence" value="ECO:0007669"/>
    <property type="project" value="TreeGrafter"/>
</dbReference>
<comment type="subcellular location">
    <subcellularLocation>
        <location evidence="1 10">Cell membrane</location>
        <topology evidence="1 10">Multi-pass membrane protein</topology>
    </subcellularLocation>
</comment>
<dbReference type="GO" id="GO:0015220">
    <property type="term" value="F:choline transmembrane transporter activity"/>
    <property type="evidence" value="ECO:0007669"/>
    <property type="project" value="TreeGrafter"/>
</dbReference>
<feature type="transmembrane region" description="Helical" evidence="11">
    <location>
        <begin position="27"/>
        <end position="47"/>
    </location>
</feature>
<feature type="transmembrane region" description="Helical" evidence="11">
    <location>
        <begin position="59"/>
        <end position="79"/>
    </location>
</feature>
<dbReference type="AlphaFoldDB" id="A0A077NWD1"/>
<evidence type="ECO:0000256" key="1">
    <source>
        <dbReference type="ARBA" id="ARBA00004651"/>
    </source>
</evidence>
<evidence type="ECO:0000256" key="9">
    <source>
        <dbReference type="ARBA" id="ARBA00039168"/>
    </source>
</evidence>
<evidence type="ECO:0000256" key="7">
    <source>
        <dbReference type="ARBA" id="ARBA00037615"/>
    </source>
</evidence>
<comment type="caution">
    <text evidence="12">The sequence shown here is derived from an EMBL/GenBank/DDBJ whole genome shotgun (WGS) entry which is preliminary data.</text>
</comment>
<keyword evidence="3" id="KW-1003">Cell membrane</keyword>
<keyword evidence="4 10" id="KW-0812">Transmembrane</keyword>
<dbReference type="GO" id="GO:1990961">
    <property type="term" value="P:xenobiotic detoxification by transmembrane export across the plasma membrane"/>
    <property type="evidence" value="ECO:0007669"/>
    <property type="project" value="UniProtKB-ARBA"/>
</dbReference>
<sequence length="111" mass="11858">MNGLGYLLIAIVSEVIATTMLKASDGFSRLMPSIVVVIGYCFSFWALSQVVKVLPLGIAYAIWSGLGIVLVSVAAIFLYQQKLDLPAIIGMLLIIMGVLVINLFSNSGANH</sequence>
<organism evidence="12">
    <name type="scientific">Xenorhabdus bovienii str. feltiae Moldova</name>
    <dbReference type="NCBI Taxonomy" id="1398200"/>
    <lineage>
        <taxon>Bacteria</taxon>
        <taxon>Pseudomonadati</taxon>
        <taxon>Pseudomonadota</taxon>
        <taxon>Gammaproteobacteria</taxon>
        <taxon>Enterobacterales</taxon>
        <taxon>Morganellaceae</taxon>
        <taxon>Xenorhabdus</taxon>
    </lineage>
</organism>
<evidence type="ECO:0000313" key="12">
    <source>
        <dbReference type="EMBL" id="CDH03170.1"/>
    </source>
</evidence>
<name>A0A077NWD1_XENBV</name>
<dbReference type="Gene3D" id="1.10.3730.20">
    <property type="match status" value="1"/>
</dbReference>
<dbReference type="FunFam" id="1.10.3730.20:FF:000001">
    <property type="entry name" value="Quaternary ammonium compound resistance transporter SugE"/>
    <property type="match status" value="1"/>
</dbReference>
<dbReference type="EMBL" id="CBSV010000231">
    <property type="protein sequence ID" value="CDH03170.1"/>
    <property type="molecule type" value="Genomic_DNA"/>
</dbReference>
<evidence type="ECO:0000256" key="8">
    <source>
        <dbReference type="ARBA" id="ARBA00038151"/>
    </source>
</evidence>
<dbReference type="InterPro" id="IPR037185">
    <property type="entry name" value="EmrE-like"/>
</dbReference>
<dbReference type="Pfam" id="PF00893">
    <property type="entry name" value="Multi_Drug_Res"/>
    <property type="match status" value="1"/>
</dbReference>
<dbReference type="InterPro" id="IPR000390">
    <property type="entry name" value="Small_drug/metabolite_transptr"/>
</dbReference>